<dbReference type="CDD" id="cd00780">
    <property type="entry name" value="NTF2"/>
    <property type="match status" value="1"/>
</dbReference>
<proteinExistence type="predicted"/>
<dbReference type="InterPro" id="IPR045875">
    <property type="entry name" value="NTF2"/>
</dbReference>
<dbReference type="InterPro" id="IPR018222">
    <property type="entry name" value="Nuclear_transport_factor_2_euk"/>
</dbReference>
<keyword evidence="4" id="KW-0653">Protein transport</keyword>
<dbReference type="EMBL" id="CP051139">
    <property type="protein sequence ID" value="QIW95179.1"/>
    <property type="molecule type" value="Genomic_DNA"/>
</dbReference>
<dbReference type="GO" id="GO:0006606">
    <property type="term" value="P:protein import into nucleus"/>
    <property type="evidence" value="ECO:0007669"/>
    <property type="project" value="UniProtKB-ARBA"/>
</dbReference>
<dbReference type="GO" id="GO:0051028">
    <property type="term" value="P:mRNA transport"/>
    <property type="evidence" value="ECO:0007669"/>
    <property type="project" value="UniProtKB-UniRule"/>
</dbReference>
<feature type="domain" description="NTF2" evidence="5">
    <location>
        <begin position="7"/>
        <end position="118"/>
    </location>
</feature>
<evidence type="ECO:0000259" key="5">
    <source>
        <dbReference type="PROSITE" id="PS50177"/>
    </source>
</evidence>
<dbReference type="AlphaFoldDB" id="A0A6H0XL00"/>
<evidence type="ECO:0000313" key="6">
    <source>
        <dbReference type="EMBL" id="QIW95179.1"/>
    </source>
</evidence>
<gene>
    <name evidence="6" type="ORF">AMS68_000697</name>
</gene>
<dbReference type="GO" id="GO:0005737">
    <property type="term" value="C:cytoplasm"/>
    <property type="evidence" value="ECO:0007669"/>
    <property type="project" value="UniProtKB-SubCell"/>
</dbReference>
<keyword evidence="4" id="KW-0539">Nucleus</keyword>
<dbReference type="FunFam" id="3.10.450.50:FF:000005">
    <property type="entry name" value="Nuclear transport factor 2"/>
    <property type="match status" value="1"/>
</dbReference>
<dbReference type="InterPro" id="IPR002075">
    <property type="entry name" value="NTF2_dom"/>
</dbReference>
<organism evidence="6 7">
    <name type="scientific">Peltaster fructicola</name>
    <dbReference type="NCBI Taxonomy" id="286661"/>
    <lineage>
        <taxon>Eukaryota</taxon>
        <taxon>Fungi</taxon>
        <taxon>Dikarya</taxon>
        <taxon>Ascomycota</taxon>
        <taxon>Pezizomycotina</taxon>
        <taxon>Dothideomycetes</taxon>
        <taxon>Dothideomycetes incertae sedis</taxon>
        <taxon>Peltaster</taxon>
    </lineage>
</organism>
<name>A0A6H0XL00_9PEZI</name>
<protein>
    <recommendedName>
        <fullName evidence="2 4">Nuclear transport factor 2</fullName>
        <shortName evidence="4">NTF-2</shortName>
    </recommendedName>
</protein>
<dbReference type="Pfam" id="PF02136">
    <property type="entry name" value="NTF2"/>
    <property type="match status" value="1"/>
</dbReference>
<dbReference type="OrthoDB" id="6507044at2759"/>
<dbReference type="Proteomes" id="UP000503462">
    <property type="component" value="Chromosome 1"/>
</dbReference>
<keyword evidence="1 4" id="KW-0963">Cytoplasm</keyword>
<evidence type="ECO:0000256" key="2">
    <source>
        <dbReference type="ARBA" id="ARBA00026247"/>
    </source>
</evidence>
<evidence type="ECO:0000256" key="1">
    <source>
        <dbReference type="ARBA" id="ARBA00022490"/>
    </source>
</evidence>
<dbReference type="SUPFAM" id="SSF54427">
    <property type="entry name" value="NTF2-like"/>
    <property type="match status" value="1"/>
</dbReference>
<keyword evidence="4" id="KW-0813">Transport</keyword>
<comment type="function">
    <text evidence="4">Has a role in nuclear-cytoplasmic transport of proteins and mRNAs.</text>
</comment>
<evidence type="ECO:0000313" key="7">
    <source>
        <dbReference type="Proteomes" id="UP000503462"/>
    </source>
</evidence>
<dbReference type="PROSITE" id="PS50177">
    <property type="entry name" value="NTF2_DOMAIN"/>
    <property type="match status" value="1"/>
</dbReference>
<dbReference type="GO" id="GO:0005635">
    <property type="term" value="C:nuclear envelope"/>
    <property type="evidence" value="ECO:0007669"/>
    <property type="project" value="UniProtKB-ARBA"/>
</dbReference>
<reference evidence="6 7" key="1">
    <citation type="journal article" date="2016" name="Sci. Rep.">
        <title>Peltaster fructicola genome reveals evolution from an invasive phytopathogen to an ectophytic parasite.</title>
        <authorList>
            <person name="Xu C."/>
            <person name="Chen H."/>
            <person name="Gleason M.L."/>
            <person name="Xu J.R."/>
            <person name="Liu H."/>
            <person name="Zhang R."/>
            <person name="Sun G."/>
        </authorList>
    </citation>
    <scope>NUCLEOTIDE SEQUENCE [LARGE SCALE GENOMIC DNA]</scope>
    <source>
        <strain evidence="6 7">LNHT1506</strain>
    </source>
</reference>
<accession>A0A6H0XL00</accession>
<comment type="function">
    <text evidence="3">Facilitates protein transport into the nucleus. Could be part of a multicomponent system of cytosolic factors that assemble at the pore complex during nuclear import.</text>
</comment>
<comment type="subcellular location">
    <subcellularLocation>
        <location evidence="4">Cytoplasm</location>
    </subcellularLocation>
    <subcellularLocation>
        <location evidence="4">Nucleus</location>
    </subcellularLocation>
</comment>
<evidence type="ECO:0000256" key="4">
    <source>
        <dbReference type="RuleBase" id="RU369002"/>
    </source>
</evidence>
<keyword evidence="7" id="KW-1185">Reference proteome</keyword>
<sequence length="124" mass="13982">MADFENIAKQFTEFYYNLFDNNRPELVSLYRNNSMLTFETSPVQGATNIVQKLVDLPFKNVKHQISTQDAQPSNEAGGILVIVTGALLGETRPMSYTQTFQLLPEGGSYFVFNDIFRLVYPASS</sequence>
<evidence type="ECO:0000256" key="3">
    <source>
        <dbReference type="ARBA" id="ARBA00053082"/>
    </source>
</evidence>
<dbReference type="PANTHER" id="PTHR12612">
    <property type="entry name" value="NUCLEAR TRANSPORT FACTOR 2"/>
    <property type="match status" value="1"/>
</dbReference>
<dbReference type="Gene3D" id="3.10.450.50">
    <property type="match status" value="1"/>
</dbReference>
<dbReference type="InterPro" id="IPR032710">
    <property type="entry name" value="NTF2-like_dom_sf"/>
</dbReference>